<organism evidence="2 3">
    <name type="scientific">Arthrospiribacter ruber</name>
    <dbReference type="NCBI Taxonomy" id="2487934"/>
    <lineage>
        <taxon>Bacteria</taxon>
        <taxon>Pseudomonadati</taxon>
        <taxon>Bacteroidota</taxon>
        <taxon>Cytophagia</taxon>
        <taxon>Cytophagales</taxon>
        <taxon>Cyclobacteriaceae</taxon>
        <taxon>Arthrospiribacter</taxon>
    </lineage>
</organism>
<keyword evidence="3" id="KW-1185">Reference proteome</keyword>
<dbReference type="EMBL" id="RPHB01000001">
    <property type="protein sequence ID" value="MBW3466597.1"/>
    <property type="molecule type" value="Genomic_DNA"/>
</dbReference>
<dbReference type="PANTHER" id="PTHR43685:SF2">
    <property type="entry name" value="GLYCOSYLTRANSFERASE 2-LIKE DOMAIN-CONTAINING PROTEIN"/>
    <property type="match status" value="1"/>
</dbReference>
<dbReference type="Pfam" id="PF00535">
    <property type="entry name" value="Glycos_transf_2"/>
    <property type="match status" value="1"/>
</dbReference>
<evidence type="ECO:0000259" key="1">
    <source>
        <dbReference type="Pfam" id="PF00535"/>
    </source>
</evidence>
<dbReference type="Proteomes" id="UP000727490">
    <property type="component" value="Unassembled WGS sequence"/>
</dbReference>
<gene>
    <name evidence="2" type="ORF">EGN73_02050</name>
</gene>
<feature type="domain" description="Glycosyltransferase 2-like" evidence="1">
    <location>
        <begin position="6"/>
        <end position="129"/>
    </location>
</feature>
<dbReference type="AlphaFoldDB" id="A0A951IU82"/>
<evidence type="ECO:0000313" key="3">
    <source>
        <dbReference type="Proteomes" id="UP000727490"/>
    </source>
</evidence>
<comment type="caution">
    <text evidence="2">The sequence shown here is derived from an EMBL/GenBank/DDBJ whole genome shotgun (WGS) entry which is preliminary data.</text>
</comment>
<proteinExistence type="predicted"/>
<dbReference type="InterPro" id="IPR050834">
    <property type="entry name" value="Glycosyltransf_2"/>
</dbReference>
<evidence type="ECO:0000313" key="2">
    <source>
        <dbReference type="EMBL" id="MBW3466597.1"/>
    </source>
</evidence>
<sequence>MVPIVSIIIPVYNKASYIRETLQSALGQAYPNTEIILVDDGSSDGSFEILQEYFEKYPEKILLIDQENQGVSAATNNGIQAAKGEYIQFLDADDLLSPYKIANQIKLLEGQPESVLATCEWRMFKNDPKQSYSIPYGVFQDFGSGLDLLLRFWNNQEMMQPAVYLTHRKLIDKAGPWDETLTINQDGEFFARVLGNADKVCYEPIGKVFYRTPGETNVSQQKSEKATKSLLDSYRCYERELLKFEDSERVRIALKKVYQKFIYDVFPHYPHLIKEAEACIKKLGISQKTYIMGPKFQKLSRIFGFKNALRIKRWLPPRSPLRGK</sequence>
<dbReference type="InterPro" id="IPR001173">
    <property type="entry name" value="Glyco_trans_2-like"/>
</dbReference>
<accession>A0A951IU82</accession>
<dbReference type="CDD" id="cd00761">
    <property type="entry name" value="Glyco_tranf_GTA_type"/>
    <property type="match status" value="1"/>
</dbReference>
<name>A0A951IU82_9BACT</name>
<dbReference type="PANTHER" id="PTHR43685">
    <property type="entry name" value="GLYCOSYLTRANSFERASE"/>
    <property type="match status" value="1"/>
</dbReference>
<protein>
    <submittedName>
        <fullName evidence="2">Glycosyltransferase family 2 protein</fullName>
    </submittedName>
</protein>
<reference evidence="2 3" key="1">
    <citation type="journal article" date="2020" name="Syst. Appl. Microbiol.">
        <title>Arthrospiribacter ruber gen. nov., sp. nov., a novel bacterium isolated from Arthrospira cultures.</title>
        <authorList>
            <person name="Waleron M."/>
            <person name="Misztak A."/>
            <person name="Waleron M.M."/>
            <person name="Furmaniak M."/>
            <person name="Mrozik A."/>
            <person name="Waleron K."/>
        </authorList>
    </citation>
    <scope>NUCLEOTIDE SEQUENCE [LARGE SCALE GENOMIC DNA]</scope>
    <source>
        <strain evidence="2 3">DPMB0001</strain>
    </source>
</reference>